<feature type="region of interest" description="Disordered" evidence="1">
    <location>
        <begin position="56"/>
        <end position="76"/>
    </location>
</feature>
<dbReference type="AlphaFoldDB" id="W6U4N0"/>
<comment type="caution">
    <text evidence="2">The sequence shown here is derived from an EMBL/GenBank/DDBJ whole genome shotgun (WGS) entry which is preliminary data.</text>
</comment>
<gene>
    <name evidence="2" type="ORF">EGR_09032</name>
</gene>
<sequence length="288" mass="32784">MVPPVSRINLSRRRSRSPLGISGRSLRGGHNNVSLRHFRGNDLYTEYRPKFREESLNNGTRRDFGPRRYGASQNDGGYIQSAMWTGRRSSTDFDAEPKRLHRHRALSPLPLNPLTDRYSVDFRVANIGRGCYEERSRGRESVIERERRYDPRGDYQQYRSERQQPYEELPVHGSRQGGRSYDRDAWRSDRMPTHRNAPVVVSPHPRQKSRYNISPPQRYERPSAFGARDVRGGSGGGRGANGTNAKASTTSLIIIVQPYYTPPDECDSNCLHGGSNEAPTVAPLDKAW</sequence>
<name>W6U4N0_ECHGR</name>
<reference evidence="2 3" key="1">
    <citation type="journal article" date="2013" name="Nat. Genet.">
        <title>The genome of the hydatid tapeworm Echinococcus granulosus.</title>
        <authorList>
            <person name="Zheng H."/>
            <person name="Zhang W."/>
            <person name="Zhang L."/>
            <person name="Zhang Z."/>
            <person name="Li J."/>
            <person name="Lu G."/>
            <person name="Zhu Y."/>
            <person name="Wang Y."/>
            <person name="Huang Y."/>
            <person name="Liu J."/>
            <person name="Kang H."/>
            <person name="Chen J."/>
            <person name="Wang L."/>
            <person name="Chen A."/>
            <person name="Yu S."/>
            <person name="Gao Z."/>
            <person name="Jin L."/>
            <person name="Gu W."/>
            <person name="Wang Z."/>
            <person name="Zhao L."/>
            <person name="Shi B."/>
            <person name="Wen H."/>
            <person name="Lin R."/>
            <person name="Jones M.K."/>
            <person name="Brejova B."/>
            <person name="Vinar T."/>
            <person name="Zhao G."/>
            <person name="McManus D.P."/>
            <person name="Chen Z."/>
            <person name="Zhou Y."/>
            <person name="Wang S."/>
        </authorList>
    </citation>
    <scope>NUCLEOTIDE SEQUENCE [LARGE SCALE GENOMIC DNA]</scope>
</reference>
<dbReference type="EMBL" id="APAU02000129">
    <property type="protein sequence ID" value="EUB56093.1"/>
    <property type="molecule type" value="Genomic_DNA"/>
</dbReference>
<dbReference type="KEGG" id="egl:EGR_09032"/>
<feature type="region of interest" description="Disordered" evidence="1">
    <location>
        <begin position="1"/>
        <end position="32"/>
    </location>
</feature>
<feature type="compositionally biased region" description="Basic and acidic residues" evidence="1">
    <location>
        <begin position="56"/>
        <end position="66"/>
    </location>
</feature>
<protein>
    <submittedName>
        <fullName evidence="2">Uncharacterized protein</fullName>
    </submittedName>
</protein>
<accession>W6U4N0</accession>
<feature type="region of interest" description="Disordered" evidence="1">
    <location>
        <begin position="133"/>
        <end position="181"/>
    </location>
</feature>
<keyword evidence="3" id="KW-1185">Reference proteome</keyword>
<evidence type="ECO:0000313" key="2">
    <source>
        <dbReference type="EMBL" id="EUB56093.1"/>
    </source>
</evidence>
<dbReference type="GeneID" id="36344747"/>
<feature type="compositionally biased region" description="Low complexity" evidence="1">
    <location>
        <begin position="17"/>
        <end position="29"/>
    </location>
</feature>
<feature type="compositionally biased region" description="Basic and acidic residues" evidence="1">
    <location>
        <begin position="133"/>
        <end position="165"/>
    </location>
</feature>
<feature type="region of interest" description="Disordered" evidence="1">
    <location>
        <begin position="195"/>
        <end position="245"/>
    </location>
</feature>
<dbReference type="OMA" id="RGCYEER"/>
<evidence type="ECO:0000313" key="3">
    <source>
        <dbReference type="Proteomes" id="UP000019149"/>
    </source>
</evidence>
<dbReference type="RefSeq" id="XP_024347289.1">
    <property type="nucleotide sequence ID" value="XM_024498281.1"/>
</dbReference>
<proteinExistence type="predicted"/>
<evidence type="ECO:0000256" key="1">
    <source>
        <dbReference type="SAM" id="MobiDB-lite"/>
    </source>
</evidence>
<dbReference type="OrthoDB" id="6272834at2759"/>
<dbReference type="Proteomes" id="UP000019149">
    <property type="component" value="Unassembled WGS sequence"/>
</dbReference>
<dbReference type="CTD" id="36344747"/>
<organism evidence="2 3">
    <name type="scientific">Echinococcus granulosus</name>
    <name type="common">Hydatid tapeworm</name>
    <dbReference type="NCBI Taxonomy" id="6210"/>
    <lineage>
        <taxon>Eukaryota</taxon>
        <taxon>Metazoa</taxon>
        <taxon>Spiralia</taxon>
        <taxon>Lophotrochozoa</taxon>
        <taxon>Platyhelminthes</taxon>
        <taxon>Cestoda</taxon>
        <taxon>Eucestoda</taxon>
        <taxon>Cyclophyllidea</taxon>
        <taxon>Taeniidae</taxon>
        <taxon>Echinococcus</taxon>
        <taxon>Echinococcus granulosus group</taxon>
    </lineage>
</organism>